<feature type="compositionally biased region" description="Polar residues" evidence="5">
    <location>
        <begin position="3356"/>
        <end position="3374"/>
    </location>
</feature>
<dbReference type="InterPro" id="IPR048255">
    <property type="entry name" value="IML1_N"/>
</dbReference>
<dbReference type="GO" id="GO:1990130">
    <property type="term" value="C:GATOR1 complex"/>
    <property type="evidence" value="ECO:0007669"/>
    <property type="project" value="TreeGrafter"/>
</dbReference>
<dbReference type="PROSITE" id="PS50186">
    <property type="entry name" value="DEP"/>
    <property type="match status" value="1"/>
</dbReference>
<dbReference type="GO" id="GO:0010508">
    <property type="term" value="P:positive regulation of autophagy"/>
    <property type="evidence" value="ECO:0007669"/>
    <property type="project" value="TreeGrafter"/>
</dbReference>
<dbReference type="InterPro" id="IPR000591">
    <property type="entry name" value="DEP_dom"/>
</dbReference>
<feature type="compositionally biased region" description="Polar residues" evidence="5">
    <location>
        <begin position="1055"/>
        <end position="1072"/>
    </location>
</feature>
<sequence length="3719" mass="420201">MRRRREHTIFFKKTSIKKNSTSSKEEDLASSQKSENSENVEIQPLKMEKPDKNSPASQALQEPRRTKSERINVLFSTIDTLPISGNENVKRADNTAFVLEINNLIHKENSKNEESRKPTKGPYLIEKECPLRTHSTALSNSELLVNPTYFPLLKKGDVVAIKLISSHTENKGLNDDHVLLSKATEDRDIESHQRSKNLSFSKLEHKKEQGRADKKFSIFNMSKKPHLSSTENPSPEVSETSSKYKIRSETKPLRSHFDNRENNNFNSSKATQPVGNEVRVEFSANTAPGNILKIFPDPSREIYLIVGELKSDLGQTQVSILNSTAQTAWGSNLSKMKMVISKVDITNPIVVNAIKADYVEISFRDQYQERSGLWKLWKMLKHSIVHNTQSIAIQNTFRATVRRIYKNNTLVASGYIDETTLPLFRSESSRFTLMIQVSAETREFEDDGEIMATKVTNFLFELFSNWGYYRVNHTVTIVLFSRVIYDSDSVKLLDSVEWCPDLEIYHNDYYKVLTYLESRQNWKSIIPLISSEIKNYSKNVLEFELPSKKRIILGKLSRARQGNILQSINMSLNSFLCNRIDRDLVRSGNSLVIVSPSNGVFDVNRDLLRVTSERLLHIGFRPELVCLAKKPMFTAPVFRFRSYIVPSEQDLLMALQLERENMFGVNVPESKLQRNAHVPIVKIDPATLDPLYFDFPYWETKLYNYYVSLNSRVSHSMSKNDLTPPEVSFEKGTFSKSRRESDHNPHYITPGSFESDTQLFECQILSDKKSSTYSLKATYCYFPFWIRCGFYETGVEKPYSFGKFSPVFKIGKLNNTGIADFMISQPQVDDIRFHDYGFSDQLARLYESTEQDEVSNESFGDIKRRFLEACNSYDTAIFMNLKRTNKSLLPGEAQIALKTLSMFQENKNKSAVSLDQNSEIRSESSTMGAYKDLFALNFYDKSDDQPAPHFQGLNRKSGATGIHLKKTKSGNLINTLAANYSNDDGQPDLISGRIISSLNQGQTVKTHLSNLKKIISVNDNNKHSSVSSVDLTQIEKADNPQSSSPNLKDRIDLSSAGSENRTSEYNLDNTLEGTHKGSESTLPRIQPAIKNPLGKPDFKAPVPQVSQLEAAKINGSELEKDKGYKNKMGPEEGNNSSSVAPEYKSVVSNHINKPNFGDTSYKSKENVETAKLSSENNLLIQGLSTGLENNTETKKSSEMLKRNDNVLFSLPDYSDSDMKSNFTSNNSVSPRRLDLEFSNEPSTKSHKRSNSEEIGSKNLLAQEIYGSSQNFSSDSSRKFGPNKYDEENLVFDQNNRGKVEKMDILNKDFDSGSFQFQISSSLPTYGIVDTFLAQNIQEAQSVGLRKSQLLSIRPMRDKKRGSMYVTAKTDESKLLKSNANSRQKNLRFIESDGLATRSATLKNNTEVQSGPMEGKVDSPNVPDNKNNIKIQDGSSMYTQNKPKDQSEFGTLDINDVKNLQENAAAQPSINDKKEGENNHTDVSRKSISIDSYLYSANGKPSPTNSVLKSSKGGLYTKKIDRKLLFFDELYRKGKKQLLIKKKSETGINLKPGGNYVIYPKEFPTLPYLLYQKSKEYSLVPFANLDGRNDYEKSKMPLYKHKKDGLAPSSSFVYLQTFSSNATSKLPDNSNLFFTNSLNNGSMQPSNLASSIPEELPFKNKKYGAYIAFDPCNPDSTHIAPSIFSRRWEFSDPSNTPIKNTNLKWVSLCMPLFLPLYFSQQSQDLNKFFKKYSYSVNIPENFSRSIDSEESHFENSGDKSPTRSRFFDFTSQRPKKNTSTLNKSLESDRISVFIDHLICQRLDRGYQIILPVNISSQLFLHNTRIDKNTVNLGNQFANATETNQALGAAIFSSVNAFSLHSRASARDPLDSKSPSKNIGFVRKTDSENAKLSTVSATLPSSSHLGYEHLETIPEVSDKGSGLEDEKQMEKNGANITKGKQRSFSSLVKMKNMSSFSNSSNDSKLSKKTILGLELKTSDKTFKGDHLSIELDSSKDLKKKKIELHYGKDFHNHPSSARILTPARISKAISESDRHSTISYTKVKSDSIPKDADPVTTSFSISNDSSSNTICLTNGREVQFISTPINSNSSFSQQPIVNITRYEWDFQNNNSAIEYKYMMWSSSNDTGYIKSKTMFHDKVDQFFNWNSLDHLIAGNSFGINDDLKYTRTRYILIPMETLPTDAHENGETPYHLNEEEIRIASFEKFLDLIFKFLHASEKKRIIKKQQKSMDSHMAYSILENLSLNNLDNAKGKISSHTDNIRQKINSPSTGEQKHLHNSVATKTPSLSLIPSTFYDEKYFSKRVLHQNGMKHTDNAAAGAAAPELHAPKKHNEKHFLSSDLPGYRPENYNSLAQDTSGLSSHASSQGFIYGKSGIEEIDELSRSSVSGFSKNSNLKLDLKSRIRDNNVLEKSTKLSNLSSSVLSSNMVSSKVFDINYTTLFPIAYTNWRFELYILKKIGNNNQPPTRPPLTAKYLIQKIRSLSPLDLGDNLSLSLYSPFELLGFCLQHPIVGLQLSNYKWHSMNYLNVFTGTQLVNWILNNIDGISTRKQAVDVGNRFLERRLIAHCARGLPFLDGHYLYTLTPAAKSIYSIEELLLSLSNNARKLRARKNFTDQTNYADTINSDTVGLEERGDVRYSSNKLNHLRVDHPLQYKLSNEEILAHELFDEKFNAYNSTSERRSIDINSKLHPPKSGSKDERLSISTSFVSRNFDSTIESKIEERRRNLNSMENNLIKEIENTFAKVKLTKTITTGPNEGVRKYDIPAKSRNKAKNRENSNVTTDESAASDTLKLNIGSLRRNSYPLNSQLDISSDIRRNRNSNYKKQNNLDHGPTPPSATLISLAKDSSLSAKNINKNPDSKVKRPTSYQRRKIPEEIKPLEIESKKTFELDLDPQKKSNQPENALLYIDSVQNPQTCFHFSLNWLNCSPRLIYELIHTWSLFAKRCGMKLVEVPISKNTSPGSMDPYYSSKQIKLSLLPPPAKKVFLVDQKNTEKSCCNDTDKVKKDKELSYDLGNLHTNDLTGPKEAPTEQIDSSLEDNIFRGANEHAFSDKSNDEKLRNVLSLAAKVRPGLYEYIYEEQANKINGELAQYLTGFPSFLFEREFLFAHGFVLDVEASTSFPDSSLVHMVYPFDKGDITHPQFVHKSGTVFAKIIAPGKFVWISNYLYSSNPHNIRAGVGMNSSLKESQNSSKNLVSNHIQRGKGSGPFETVPSAPNFKYTSSHNSTFASKKYTNLSSSDYVGKVNSAKSSRADKYIIRDNFKKNSDILAISGIDTNDVSIKLSSNLTSVDSKEFSIIPKSECRLLQNSPYKPLPEPVLKIQGSLPSQTKDITSSGTFENHPNAPKDFADANKRYRSLGGHTNQNLIEGTPRKNSIGTSDIIKENNTVNNGNNGEVDPESYTNKKENSGLIFSDRKQKRIHPKLLPHQYINLYIEKDKNNIRQYNLDLSMENASNTLIPMIIDQKIKSNSYLSEDNGYQSSSSDQLNDDDLQFAPSNSIINKPTIDSNRPKKQGHILNYKEAQKPFMSDKSMSNQGLNGPCLSDSNENNQQRLHLNSLNRPGLKTDNHVCNNPNCPNREHMISSNSSKIDLVSNKNERSTHSKNQNFDISFNIPGINKVYKISQSSKMASEILSQSSHYMPVDSNVLLKQFQLLCNDKDYLEYFYDYALSSFKAQLYNSTKGIRSSSQIKHSVPKLVPFSHTPLLVNQLSFDSWDKFGETKEF</sequence>
<feature type="region of interest" description="Disordered" evidence="5">
    <location>
        <begin position="1032"/>
        <end position="1095"/>
    </location>
</feature>
<protein>
    <recommendedName>
        <fullName evidence="3">Vacuolar membrane-associated protein IML1</fullName>
    </recommendedName>
    <alternativeName>
        <fullName evidence="4">Vacuolar membrane-associated protein iml1</fullName>
    </alternativeName>
</protein>
<feature type="compositionally biased region" description="Polar residues" evidence="5">
    <location>
        <begin position="227"/>
        <end position="243"/>
    </location>
</feature>
<organism evidence="7 8">
    <name type="scientific">Smittium megazygosporum</name>
    <dbReference type="NCBI Taxonomy" id="133381"/>
    <lineage>
        <taxon>Eukaryota</taxon>
        <taxon>Fungi</taxon>
        <taxon>Fungi incertae sedis</taxon>
        <taxon>Zoopagomycota</taxon>
        <taxon>Kickxellomycotina</taxon>
        <taxon>Harpellomycetes</taxon>
        <taxon>Harpellales</taxon>
        <taxon>Legeriomycetaceae</taxon>
        <taxon>Smittium</taxon>
    </lineage>
</organism>
<evidence type="ECO:0000256" key="1">
    <source>
        <dbReference type="ARBA" id="ARBA00004148"/>
    </source>
</evidence>
<feature type="region of interest" description="Disordered" evidence="5">
    <location>
        <begin position="3355"/>
        <end position="3403"/>
    </location>
</feature>
<evidence type="ECO:0000256" key="4">
    <source>
        <dbReference type="ARBA" id="ARBA00021881"/>
    </source>
</evidence>
<dbReference type="GO" id="GO:0005774">
    <property type="term" value="C:vacuolar membrane"/>
    <property type="evidence" value="ECO:0007669"/>
    <property type="project" value="UniProtKB-SubCell"/>
</dbReference>
<dbReference type="GO" id="GO:0005096">
    <property type="term" value="F:GTPase activator activity"/>
    <property type="evidence" value="ECO:0007669"/>
    <property type="project" value="InterPro"/>
</dbReference>
<dbReference type="PANTHER" id="PTHR13179:SF8">
    <property type="entry name" value="GATOR COMPLEX PROTEIN DEPDC5"/>
    <property type="match status" value="1"/>
</dbReference>
<feature type="compositionally biased region" description="Low complexity" evidence="5">
    <location>
        <begin position="11"/>
        <end position="22"/>
    </location>
</feature>
<name>A0A2T9ZKE9_9FUNG</name>
<feature type="region of interest" description="Disordered" evidence="5">
    <location>
        <begin position="2676"/>
        <end position="2698"/>
    </location>
</feature>
<feature type="compositionally biased region" description="Polar residues" evidence="5">
    <location>
        <begin position="29"/>
        <end position="40"/>
    </location>
</feature>
<dbReference type="GO" id="GO:0035556">
    <property type="term" value="P:intracellular signal transduction"/>
    <property type="evidence" value="ECO:0007669"/>
    <property type="project" value="InterPro"/>
</dbReference>
<feature type="region of interest" description="Disordered" evidence="5">
    <location>
        <begin position="1211"/>
        <end position="1256"/>
    </location>
</feature>
<dbReference type="InterPro" id="IPR036390">
    <property type="entry name" value="WH_DNA-bd_sf"/>
</dbReference>
<dbReference type="PANTHER" id="PTHR13179">
    <property type="entry name" value="DEP DOMAIN CONTAINING PROTEIN 5"/>
    <property type="match status" value="1"/>
</dbReference>
<evidence type="ECO:0000259" key="6">
    <source>
        <dbReference type="PROSITE" id="PS50186"/>
    </source>
</evidence>
<feature type="compositionally biased region" description="Polar residues" evidence="5">
    <location>
        <begin position="262"/>
        <end position="271"/>
    </location>
</feature>
<feature type="compositionally biased region" description="Basic and acidic residues" evidence="5">
    <location>
        <begin position="1117"/>
        <end position="1130"/>
    </location>
</feature>
<feature type="region of interest" description="Disordered" evidence="5">
    <location>
        <begin position="1399"/>
        <end position="1448"/>
    </location>
</feature>
<reference evidence="7 8" key="1">
    <citation type="journal article" date="2018" name="MBio">
        <title>Comparative Genomics Reveals the Core Gene Toolbox for the Fungus-Insect Symbiosis.</title>
        <authorList>
            <person name="Wang Y."/>
            <person name="Stata M."/>
            <person name="Wang W."/>
            <person name="Stajich J.E."/>
            <person name="White M.M."/>
            <person name="Moncalvo J.M."/>
        </authorList>
    </citation>
    <scope>NUCLEOTIDE SEQUENCE [LARGE SCALE GENOMIC DNA]</scope>
    <source>
        <strain evidence="7 8">SC-DP-2</strain>
    </source>
</reference>
<dbReference type="Proteomes" id="UP000245609">
    <property type="component" value="Unassembled WGS sequence"/>
</dbReference>
<keyword evidence="8" id="KW-1185">Reference proteome</keyword>
<feature type="compositionally biased region" description="Polar residues" evidence="5">
    <location>
        <begin position="2773"/>
        <end position="2782"/>
    </location>
</feature>
<feature type="region of interest" description="Disordered" evidence="5">
    <location>
        <begin position="1114"/>
        <end position="1139"/>
    </location>
</feature>
<proteinExistence type="inferred from homology"/>
<dbReference type="SMART" id="SM00049">
    <property type="entry name" value="DEP"/>
    <property type="match status" value="1"/>
</dbReference>
<dbReference type="Pfam" id="PF12257">
    <property type="entry name" value="IML1"/>
    <property type="match status" value="1"/>
</dbReference>
<dbReference type="GO" id="GO:1904262">
    <property type="term" value="P:negative regulation of TORC1 signaling"/>
    <property type="evidence" value="ECO:0007669"/>
    <property type="project" value="TreeGrafter"/>
</dbReference>
<evidence type="ECO:0000313" key="8">
    <source>
        <dbReference type="Proteomes" id="UP000245609"/>
    </source>
</evidence>
<evidence type="ECO:0000256" key="2">
    <source>
        <dbReference type="ARBA" id="ARBA00005643"/>
    </source>
</evidence>
<dbReference type="STRING" id="133381.A0A2T9ZKE9"/>
<evidence type="ECO:0000313" key="7">
    <source>
        <dbReference type="EMBL" id="PVV05096.1"/>
    </source>
</evidence>
<evidence type="ECO:0000256" key="5">
    <source>
        <dbReference type="SAM" id="MobiDB-lite"/>
    </source>
</evidence>
<feature type="compositionally biased region" description="Polar residues" evidence="5">
    <location>
        <begin position="1219"/>
        <end position="1229"/>
    </location>
</feature>
<gene>
    <name evidence="7" type="ORF">BB560_000388</name>
</gene>
<feature type="compositionally biased region" description="Polar residues" evidence="5">
    <location>
        <begin position="1421"/>
        <end position="1440"/>
    </location>
</feature>
<comment type="subcellular location">
    <subcellularLocation>
        <location evidence="1">Vacuole membrane</location>
        <topology evidence="1">Peripheral membrane protein</topology>
    </subcellularLocation>
</comment>
<dbReference type="Pfam" id="PF00610">
    <property type="entry name" value="DEP"/>
    <property type="match status" value="1"/>
</dbReference>
<feature type="domain" description="DEP" evidence="6">
    <location>
        <begin position="2506"/>
        <end position="2581"/>
    </location>
</feature>
<feature type="region of interest" description="Disordered" evidence="5">
    <location>
        <begin position="1"/>
        <end position="68"/>
    </location>
</feature>
<comment type="caution">
    <text evidence="7">The sequence shown here is derived from an EMBL/GenBank/DDBJ whole genome shotgun (WGS) entry which is preliminary data.</text>
</comment>
<dbReference type="SUPFAM" id="SSF46785">
    <property type="entry name" value="Winged helix' DNA-binding domain"/>
    <property type="match status" value="1"/>
</dbReference>
<dbReference type="InterPro" id="IPR036388">
    <property type="entry name" value="WH-like_DNA-bd_sf"/>
</dbReference>
<evidence type="ECO:0000256" key="3">
    <source>
        <dbReference type="ARBA" id="ARBA00018529"/>
    </source>
</evidence>
<dbReference type="Gene3D" id="1.10.10.10">
    <property type="entry name" value="Winged helix-like DNA-binding domain superfamily/Winged helix DNA-binding domain"/>
    <property type="match status" value="1"/>
</dbReference>
<dbReference type="OrthoDB" id="39497at2759"/>
<dbReference type="InterPro" id="IPR027244">
    <property type="entry name" value="IML1"/>
</dbReference>
<feature type="compositionally biased region" description="Low complexity" evidence="5">
    <location>
        <begin position="3380"/>
        <end position="3391"/>
    </location>
</feature>
<feature type="region of interest" description="Disordered" evidence="5">
    <location>
        <begin position="2749"/>
        <end position="2782"/>
    </location>
</feature>
<feature type="compositionally biased region" description="Polar residues" evidence="5">
    <location>
        <begin position="1399"/>
        <end position="1408"/>
    </location>
</feature>
<feature type="compositionally biased region" description="Polar residues" evidence="5">
    <location>
        <begin position="3490"/>
        <end position="3503"/>
    </location>
</feature>
<dbReference type="EMBL" id="MBFS01000040">
    <property type="protein sequence ID" value="PVV05096.1"/>
    <property type="molecule type" value="Genomic_DNA"/>
</dbReference>
<feature type="region of interest" description="Disordered" evidence="5">
    <location>
        <begin position="2845"/>
        <end position="2864"/>
    </location>
</feature>
<feature type="region of interest" description="Disordered" evidence="5">
    <location>
        <begin position="221"/>
        <end position="271"/>
    </location>
</feature>
<accession>A0A2T9ZKE9</accession>
<comment type="similarity">
    <text evidence="2">Belongs to the IML1 family.</text>
</comment>
<feature type="region of interest" description="Disordered" evidence="5">
    <location>
        <begin position="3469"/>
        <end position="3509"/>
    </location>
</feature>
<feature type="compositionally biased region" description="Basic and acidic residues" evidence="5">
    <location>
        <begin position="246"/>
        <end position="261"/>
    </location>
</feature>